<dbReference type="VEuPathDB" id="TriTrypDB:LpyrH10_12_1810"/>
<evidence type="ECO:0000256" key="8">
    <source>
        <dbReference type="SAM" id="Phobius"/>
    </source>
</evidence>
<dbReference type="OrthoDB" id="62956at2759"/>
<keyword evidence="12" id="KW-1185">Reference proteome</keyword>
<evidence type="ECO:0000256" key="9">
    <source>
        <dbReference type="SAM" id="SignalP"/>
    </source>
</evidence>
<comment type="subcellular location">
    <subcellularLocation>
        <location evidence="7">Endomembrane system</location>
        <topology evidence="7">Single-pass membrane protein</topology>
    </subcellularLocation>
    <subcellularLocation>
        <location evidence="1">Membrane</location>
        <topology evidence="1">Single-pass type I membrane protein</topology>
    </subcellularLocation>
</comment>
<dbReference type="RefSeq" id="XP_015657378.1">
    <property type="nucleotide sequence ID" value="XM_015804244.1"/>
</dbReference>
<sequence>MAGLRYLSLCVLTALLLCTVSAYAVSTTVEPGQVFVAEEVVQPGYILMFSFQLDPDYLFTVSVKDRNTGIVLHWWRDEVSGAVSIPSSTTKQVYHAVFDNSNSVLTSKYVNFELRAVQDPEHDVDKELVDPIEVKIGTLMAKVHKMKSLQQTMRYQQSSHRATVEDANERVLLWSILQVVGFLAACGGQMYMLKLFLERKRTI</sequence>
<dbReference type="Proteomes" id="UP000037923">
    <property type="component" value="Unassembled WGS sequence"/>
</dbReference>
<comment type="similarity">
    <text evidence="2">Belongs to the EMP24/GP25L family.</text>
</comment>
<feature type="domain" description="GOLD" evidence="10">
    <location>
        <begin position="24"/>
        <end position="198"/>
    </location>
</feature>
<keyword evidence="4 9" id="KW-0732">Signal</keyword>
<protein>
    <recommendedName>
        <fullName evidence="10">GOLD domain-containing protein</fullName>
    </recommendedName>
</protein>
<organism evidence="11 12">
    <name type="scientific">Leptomonas pyrrhocoris</name>
    <name type="common">Firebug parasite</name>
    <dbReference type="NCBI Taxonomy" id="157538"/>
    <lineage>
        <taxon>Eukaryota</taxon>
        <taxon>Discoba</taxon>
        <taxon>Euglenozoa</taxon>
        <taxon>Kinetoplastea</taxon>
        <taxon>Metakinetoplastina</taxon>
        <taxon>Trypanosomatida</taxon>
        <taxon>Trypanosomatidae</taxon>
        <taxon>Leishmaniinae</taxon>
        <taxon>Leptomonas</taxon>
    </lineage>
</organism>
<dbReference type="PANTHER" id="PTHR22811">
    <property type="entry name" value="TRANSMEMBRANE EMP24 DOMAIN-CONTAINING PROTEIN"/>
    <property type="match status" value="1"/>
</dbReference>
<feature type="transmembrane region" description="Helical" evidence="8">
    <location>
        <begin position="171"/>
        <end position="193"/>
    </location>
</feature>
<evidence type="ECO:0000256" key="7">
    <source>
        <dbReference type="ARBA" id="ARBA00037847"/>
    </source>
</evidence>
<evidence type="ECO:0000256" key="3">
    <source>
        <dbReference type="ARBA" id="ARBA00022692"/>
    </source>
</evidence>
<evidence type="ECO:0000313" key="12">
    <source>
        <dbReference type="Proteomes" id="UP000037923"/>
    </source>
</evidence>
<dbReference type="GO" id="GO:0012505">
    <property type="term" value="C:endomembrane system"/>
    <property type="evidence" value="ECO:0007669"/>
    <property type="project" value="UniProtKB-SubCell"/>
</dbReference>
<evidence type="ECO:0000313" key="11">
    <source>
        <dbReference type="EMBL" id="KPA78939.1"/>
    </source>
</evidence>
<evidence type="ECO:0000259" key="10">
    <source>
        <dbReference type="SMART" id="SM01190"/>
    </source>
</evidence>
<dbReference type="InterPro" id="IPR009038">
    <property type="entry name" value="GOLD_dom"/>
</dbReference>
<dbReference type="AlphaFoldDB" id="A0A0M9FZ75"/>
<evidence type="ECO:0000256" key="5">
    <source>
        <dbReference type="ARBA" id="ARBA00022989"/>
    </source>
</evidence>
<dbReference type="InterPro" id="IPR015720">
    <property type="entry name" value="Emp24-like"/>
</dbReference>
<name>A0A0M9FZ75_LEPPY</name>
<dbReference type="OMA" id="VESTENW"/>
<dbReference type="EMBL" id="LGTL01000012">
    <property type="protein sequence ID" value="KPA78939.1"/>
    <property type="molecule type" value="Genomic_DNA"/>
</dbReference>
<dbReference type="GO" id="GO:0016020">
    <property type="term" value="C:membrane"/>
    <property type="evidence" value="ECO:0007669"/>
    <property type="project" value="UniProtKB-SubCell"/>
</dbReference>
<dbReference type="Pfam" id="PF01105">
    <property type="entry name" value="EMP24_GP25L"/>
    <property type="match status" value="1"/>
</dbReference>
<keyword evidence="3 8" id="KW-0812">Transmembrane</keyword>
<dbReference type="InterPro" id="IPR036598">
    <property type="entry name" value="GOLD_dom_sf"/>
</dbReference>
<keyword evidence="5 8" id="KW-1133">Transmembrane helix</keyword>
<comment type="caution">
    <text evidence="11">The sequence shown here is derived from an EMBL/GenBank/DDBJ whole genome shotgun (WGS) entry which is preliminary data.</text>
</comment>
<keyword evidence="6 8" id="KW-0472">Membrane</keyword>
<feature type="chain" id="PRO_5005836050" description="GOLD domain-containing protein" evidence="9">
    <location>
        <begin position="25"/>
        <end position="203"/>
    </location>
</feature>
<evidence type="ECO:0000256" key="4">
    <source>
        <dbReference type="ARBA" id="ARBA00022729"/>
    </source>
</evidence>
<reference evidence="11 12" key="1">
    <citation type="submission" date="2015-07" db="EMBL/GenBank/DDBJ databases">
        <title>High-quality genome of monoxenous trypanosomatid Leptomonas pyrrhocoris.</title>
        <authorList>
            <person name="Flegontov P."/>
            <person name="Butenko A."/>
            <person name="Firsov S."/>
            <person name="Vlcek C."/>
            <person name="Logacheva M.D."/>
            <person name="Field M."/>
            <person name="Filatov D."/>
            <person name="Flegontova O."/>
            <person name="Gerasimov E."/>
            <person name="Jackson A.P."/>
            <person name="Kelly S."/>
            <person name="Opperdoes F."/>
            <person name="O'Reilly A."/>
            <person name="Votypka J."/>
            <person name="Yurchenko V."/>
            <person name="Lukes J."/>
        </authorList>
    </citation>
    <scope>NUCLEOTIDE SEQUENCE [LARGE SCALE GENOMIC DNA]</scope>
    <source>
        <strain evidence="11">H10</strain>
    </source>
</reference>
<dbReference type="GeneID" id="26906293"/>
<evidence type="ECO:0000256" key="6">
    <source>
        <dbReference type="ARBA" id="ARBA00023136"/>
    </source>
</evidence>
<gene>
    <name evidence="11" type="ORF">ABB37_06003</name>
</gene>
<feature type="signal peptide" evidence="9">
    <location>
        <begin position="1"/>
        <end position="24"/>
    </location>
</feature>
<accession>A0A0M9FZ75</accession>
<dbReference type="SUPFAM" id="SSF101576">
    <property type="entry name" value="Supernatant protein factor (SPF), C-terminal domain"/>
    <property type="match status" value="1"/>
</dbReference>
<dbReference type="SMART" id="SM01190">
    <property type="entry name" value="EMP24_GP25L"/>
    <property type="match status" value="1"/>
</dbReference>
<proteinExistence type="inferred from homology"/>
<evidence type="ECO:0000256" key="2">
    <source>
        <dbReference type="ARBA" id="ARBA00007104"/>
    </source>
</evidence>
<evidence type="ECO:0000256" key="1">
    <source>
        <dbReference type="ARBA" id="ARBA00004479"/>
    </source>
</evidence>